<feature type="domain" description="UBC core" evidence="3">
    <location>
        <begin position="364"/>
        <end position="513"/>
    </location>
</feature>
<dbReference type="Gene3D" id="3.10.110.10">
    <property type="entry name" value="Ubiquitin Conjugating Enzyme"/>
    <property type="match status" value="1"/>
</dbReference>
<dbReference type="EMBL" id="CAJNOJ010000458">
    <property type="protein sequence ID" value="CAF1455488.1"/>
    <property type="molecule type" value="Genomic_DNA"/>
</dbReference>
<dbReference type="CDD" id="cd00195">
    <property type="entry name" value="UBCc_UEV"/>
    <property type="match status" value="1"/>
</dbReference>
<feature type="compositionally biased region" description="Basic and acidic residues" evidence="2">
    <location>
        <begin position="185"/>
        <end position="195"/>
    </location>
</feature>
<dbReference type="SMART" id="SM00212">
    <property type="entry name" value="UBCc"/>
    <property type="match status" value="1"/>
</dbReference>
<dbReference type="InterPro" id="IPR000608">
    <property type="entry name" value="UBC"/>
</dbReference>
<dbReference type="SUPFAM" id="SSF54495">
    <property type="entry name" value="UBC-like"/>
    <property type="match status" value="1"/>
</dbReference>
<evidence type="ECO:0000313" key="4">
    <source>
        <dbReference type="EMBL" id="CAF1046455.1"/>
    </source>
</evidence>
<feature type="coiled-coil region" evidence="1">
    <location>
        <begin position="86"/>
        <end position="113"/>
    </location>
</feature>
<gene>
    <name evidence="5" type="ORF">EDS130_LOCUS39802</name>
    <name evidence="4" type="ORF">XAT740_LOCUS15543</name>
</gene>
<evidence type="ECO:0000313" key="5">
    <source>
        <dbReference type="EMBL" id="CAF1455488.1"/>
    </source>
</evidence>
<dbReference type="Pfam" id="PF00179">
    <property type="entry name" value="UQ_con"/>
    <property type="match status" value="1"/>
</dbReference>
<evidence type="ECO:0000256" key="2">
    <source>
        <dbReference type="SAM" id="MobiDB-lite"/>
    </source>
</evidence>
<dbReference type="SUPFAM" id="SSF46565">
    <property type="entry name" value="Chaperone J-domain"/>
    <property type="match status" value="1"/>
</dbReference>
<dbReference type="Proteomes" id="UP000663828">
    <property type="component" value="Unassembled WGS sequence"/>
</dbReference>
<evidence type="ECO:0000256" key="1">
    <source>
        <dbReference type="SAM" id="Coils"/>
    </source>
</evidence>
<evidence type="ECO:0000313" key="7">
    <source>
        <dbReference type="Proteomes" id="UP000663852"/>
    </source>
</evidence>
<dbReference type="InterPro" id="IPR016135">
    <property type="entry name" value="UBQ-conjugating_enzyme/RWD"/>
</dbReference>
<organism evidence="5 7">
    <name type="scientific">Adineta ricciae</name>
    <name type="common">Rotifer</name>
    <dbReference type="NCBI Taxonomy" id="249248"/>
    <lineage>
        <taxon>Eukaryota</taxon>
        <taxon>Metazoa</taxon>
        <taxon>Spiralia</taxon>
        <taxon>Gnathifera</taxon>
        <taxon>Rotifera</taxon>
        <taxon>Eurotatoria</taxon>
        <taxon>Bdelloidea</taxon>
        <taxon>Adinetida</taxon>
        <taxon>Adinetidae</taxon>
        <taxon>Adineta</taxon>
    </lineage>
</organism>
<keyword evidence="6" id="KW-1185">Reference proteome</keyword>
<dbReference type="EMBL" id="CAJNOR010000963">
    <property type="protein sequence ID" value="CAF1046455.1"/>
    <property type="molecule type" value="Genomic_DNA"/>
</dbReference>
<feature type="region of interest" description="Disordered" evidence="2">
    <location>
        <begin position="185"/>
        <end position="209"/>
    </location>
</feature>
<sequence>MYQRLTNEKSIFHLTKRLKIIADFIQLGDIEEINKQVQAVRELNLEYICSSIIEALEQAQYDHAVQQINVLLNRYSEVLMFIDPEIAALQLELKNLQERLSEIEQNKQNMYAIIRTYRIEKYKRLTPVESAIIIAKHKFYFQKMQHIQAKATTSGVDNTVELEQCQKLYEQVTYEFEQFEKRKKEDENYYNESRRTKGKSSSHLKTDTTMDETMSEMTKLYREAVFQCHPDRFSEDDQKQLAHNICTRLNNAYAQHDWDTVRLIHEQLKLGLLAVNVPVDNAKKLLRLERDALRQQFEMRAKRYKQIYSLNEQFLTIVPTQNHVTPYLERMEAQLHDELADWNRQIEEFNKKDLIVAVSNNFIDSQQCIKRDWEYLIKHPLENIMIDPINDDDLYHWQGIFIGPNDTSYKDGWFLVQIDFPHDFPKKKPMLKLTTKIDHPNVTTEGIMKLCNDQSWSSHDHLRSYLLRMYQIIFYPKVQSDHNSSQSMAIQQFRNDRTTLDETPKRWTDTYAVLYNTREKYIQKSD</sequence>
<keyword evidence="1" id="KW-0175">Coiled coil</keyword>
<dbReference type="Proteomes" id="UP000663852">
    <property type="component" value="Unassembled WGS sequence"/>
</dbReference>
<dbReference type="InterPro" id="IPR050113">
    <property type="entry name" value="Ub_conjugating_enzyme"/>
</dbReference>
<dbReference type="PANTHER" id="PTHR24067">
    <property type="entry name" value="UBIQUITIN-CONJUGATING ENZYME E2"/>
    <property type="match status" value="1"/>
</dbReference>
<evidence type="ECO:0000313" key="6">
    <source>
        <dbReference type="Proteomes" id="UP000663828"/>
    </source>
</evidence>
<dbReference type="Gene3D" id="1.10.287.110">
    <property type="entry name" value="DnaJ domain"/>
    <property type="match status" value="1"/>
</dbReference>
<evidence type="ECO:0000259" key="3">
    <source>
        <dbReference type="PROSITE" id="PS50127"/>
    </source>
</evidence>
<name>A0A815PX85_ADIRI</name>
<protein>
    <recommendedName>
        <fullName evidence="3">UBC core domain-containing protein</fullName>
    </recommendedName>
</protein>
<dbReference type="PROSITE" id="PS50127">
    <property type="entry name" value="UBC_2"/>
    <property type="match status" value="1"/>
</dbReference>
<reference evidence="5" key="1">
    <citation type="submission" date="2021-02" db="EMBL/GenBank/DDBJ databases">
        <authorList>
            <person name="Nowell W R."/>
        </authorList>
    </citation>
    <scope>NUCLEOTIDE SEQUENCE</scope>
</reference>
<dbReference type="InterPro" id="IPR036869">
    <property type="entry name" value="J_dom_sf"/>
</dbReference>
<dbReference type="AlphaFoldDB" id="A0A815PX85"/>
<comment type="caution">
    <text evidence="5">The sequence shown here is derived from an EMBL/GenBank/DDBJ whole genome shotgun (WGS) entry which is preliminary data.</text>
</comment>
<accession>A0A815PX85</accession>
<proteinExistence type="predicted"/>